<evidence type="ECO:0000313" key="3">
    <source>
        <dbReference type="EMBL" id="KAJ6635748.1"/>
    </source>
</evidence>
<reference evidence="3" key="1">
    <citation type="submission" date="2022-07" db="EMBL/GenBank/DDBJ databases">
        <authorList>
            <person name="Trinca V."/>
            <person name="Uliana J.V.C."/>
            <person name="Torres T.T."/>
            <person name="Ward R.J."/>
            <person name="Monesi N."/>
        </authorList>
    </citation>
    <scope>NUCLEOTIDE SEQUENCE</scope>
    <source>
        <strain evidence="3">HSMRA1968</strain>
        <tissue evidence="3">Whole embryos</tissue>
    </source>
</reference>
<keyword evidence="2" id="KW-0732">Signal</keyword>
<evidence type="ECO:0000313" key="4">
    <source>
        <dbReference type="Proteomes" id="UP001151699"/>
    </source>
</evidence>
<dbReference type="AlphaFoldDB" id="A0A9Q0MPN8"/>
<feature type="chain" id="PRO_5040401738" evidence="2">
    <location>
        <begin position="20"/>
        <end position="823"/>
    </location>
</feature>
<protein>
    <submittedName>
        <fullName evidence="3">Uncharacterized protein</fullName>
    </submittedName>
</protein>
<dbReference type="Proteomes" id="UP001151699">
    <property type="component" value="Chromosome C"/>
</dbReference>
<dbReference type="OrthoDB" id="8190309at2759"/>
<keyword evidence="4" id="KW-1185">Reference proteome</keyword>
<feature type="signal peptide" evidence="2">
    <location>
        <begin position="1"/>
        <end position="19"/>
    </location>
</feature>
<gene>
    <name evidence="3" type="ORF">Bhyg_14334</name>
</gene>
<comment type="caution">
    <text evidence="3">The sequence shown here is derived from an EMBL/GenBank/DDBJ whole genome shotgun (WGS) entry which is preliminary data.</text>
</comment>
<evidence type="ECO:0000256" key="1">
    <source>
        <dbReference type="SAM" id="MobiDB-lite"/>
    </source>
</evidence>
<feature type="region of interest" description="Disordered" evidence="1">
    <location>
        <begin position="284"/>
        <end position="314"/>
    </location>
</feature>
<name>A0A9Q0MPN8_9DIPT</name>
<sequence>MKIPLLVFLLCLSLSHAAAQEKPKIFKPTVTRTQLRVAKSLNPDDMQELNVKSNNGGFATILVKKRDGKSTNIPPQAEVFRFPNEKKETLNDTYVPTTKLERVDQWQPIQSRSQFAFPTTKSPYRFAEPGNQQSLDLINSFMKHVEQIDSKSRSFDYQAESLKNDRSPVNIAVASTTVPQSSAQLKVPSPVYISSEPVYVKGESVRGESVKRGRSVMSFDSDGIPVVHGVREPDDEQDKKTTWRNARVINGELVPYEKGYKPPRAEPSLDYGQLVYVKSDKSKESSTAKGFGPFTKNDNFADEKEQASVGPFSVEDNLRRELGDNERYDNGFGPFTIYDNAKVANSKLIGYIKKINEKERRRDYFAGRSSRNYESYQDPPQMQRRMLQHPGSTVYSTSMLYTPTQAKTSEKFADGTRTPVLEYAHPELGVQAAKAVPTDSQNRQKFTKIEYYAKNSNFPYSNDPSLVTSEYYPEGNKYAFKNTHTYPYNYGYLRKVKEQPFYLRIAEQMRDSFQNSFSTVHDLTRPVIGPLMEAGHKISKNLGFSKGDEAQEKVGIVATSSGIMPAIGLVAGGAALGLGAMAVGRIFDGNMLRRSNSDDILDAEHKRAIEAVSNGDRVFVVMEQENDSKDESKRLRRSIDDFDFFSENAGPQVIRVKRRGQLLDASYQHNDHTDVIDVIDESGSYSPSIDQILELARLSDQADENAVEPTHSVAKRDVNNSWKKDDMESLLQDIEEDLPSTSKYGFEEQIRKTDWSNTPCAKKVFCEVMLQQSSDDMVLMEKKIDTLLSMVHPSVSESLSDHLSDVHAAIHKRDCSPFVCYQH</sequence>
<organism evidence="3 4">
    <name type="scientific">Pseudolycoriella hygida</name>
    <dbReference type="NCBI Taxonomy" id="35572"/>
    <lineage>
        <taxon>Eukaryota</taxon>
        <taxon>Metazoa</taxon>
        <taxon>Ecdysozoa</taxon>
        <taxon>Arthropoda</taxon>
        <taxon>Hexapoda</taxon>
        <taxon>Insecta</taxon>
        <taxon>Pterygota</taxon>
        <taxon>Neoptera</taxon>
        <taxon>Endopterygota</taxon>
        <taxon>Diptera</taxon>
        <taxon>Nematocera</taxon>
        <taxon>Sciaroidea</taxon>
        <taxon>Sciaridae</taxon>
        <taxon>Pseudolycoriella</taxon>
    </lineage>
</organism>
<dbReference type="EMBL" id="WJQU01000004">
    <property type="protein sequence ID" value="KAJ6635748.1"/>
    <property type="molecule type" value="Genomic_DNA"/>
</dbReference>
<evidence type="ECO:0000256" key="2">
    <source>
        <dbReference type="SAM" id="SignalP"/>
    </source>
</evidence>
<proteinExistence type="predicted"/>
<accession>A0A9Q0MPN8</accession>